<dbReference type="PaxDb" id="8022-A0A060W6M4"/>
<dbReference type="EMBL" id="FR904422">
    <property type="protein sequence ID" value="CDQ62968.1"/>
    <property type="molecule type" value="Genomic_DNA"/>
</dbReference>
<accession>A0A060W6M4</accession>
<proteinExistence type="predicted"/>
<evidence type="ECO:0000313" key="1">
    <source>
        <dbReference type="EMBL" id="CDQ62968.1"/>
    </source>
</evidence>
<organism evidence="1 2">
    <name type="scientific">Oncorhynchus mykiss</name>
    <name type="common">Rainbow trout</name>
    <name type="synonym">Salmo gairdneri</name>
    <dbReference type="NCBI Taxonomy" id="8022"/>
    <lineage>
        <taxon>Eukaryota</taxon>
        <taxon>Metazoa</taxon>
        <taxon>Chordata</taxon>
        <taxon>Craniata</taxon>
        <taxon>Vertebrata</taxon>
        <taxon>Euteleostomi</taxon>
        <taxon>Actinopterygii</taxon>
        <taxon>Neopterygii</taxon>
        <taxon>Teleostei</taxon>
        <taxon>Protacanthopterygii</taxon>
        <taxon>Salmoniformes</taxon>
        <taxon>Salmonidae</taxon>
        <taxon>Salmoninae</taxon>
        <taxon>Oncorhynchus</taxon>
    </lineage>
</organism>
<evidence type="ECO:0000313" key="2">
    <source>
        <dbReference type="Proteomes" id="UP000193380"/>
    </source>
</evidence>
<dbReference type="Proteomes" id="UP000193380">
    <property type="component" value="Unassembled WGS sequence"/>
</dbReference>
<name>A0A060W6M4_ONCMY</name>
<reference evidence="1" key="2">
    <citation type="submission" date="2014-03" db="EMBL/GenBank/DDBJ databases">
        <authorList>
            <person name="Genoscope - CEA"/>
        </authorList>
    </citation>
    <scope>NUCLEOTIDE SEQUENCE</scope>
</reference>
<sequence length="93" mass="10854">MVESDIGQNAWRLKGTAQWPCHQRHILSLLHTFLVKSLEHLSHPKILAMIEDGPQKCTYAFLYEILDRYLIRSDPLFSVKPTALQIIFYTDKL</sequence>
<gene>
    <name evidence="1" type="ORF">GSONMT00068140001</name>
</gene>
<protein>
    <submittedName>
        <fullName evidence="1">Uncharacterized protein</fullName>
    </submittedName>
</protein>
<dbReference type="AlphaFoldDB" id="A0A060W6M4"/>
<reference evidence="1" key="1">
    <citation type="journal article" date="2014" name="Nat. Commun.">
        <title>The rainbow trout genome provides novel insights into evolution after whole-genome duplication in vertebrates.</title>
        <authorList>
            <person name="Berthelot C."/>
            <person name="Brunet F."/>
            <person name="Chalopin D."/>
            <person name="Juanchich A."/>
            <person name="Bernard M."/>
            <person name="Noel B."/>
            <person name="Bento P."/>
            <person name="Da Silva C."/>
            <person name="Labadie K."/>
            <person name="Alberti A."/>
            <person name="Aury J.M."/>
            <person name="Louis A."/>
            <person name="Dehais P."/>
            <person name="Bardou P."/>
            <person name="Montfort J."/>
            <person name="Klopp C."/>
            <person name="Cabau C."/>
            <person name="Gaspin C."/>
            <person name="Thorgaard G.H."/>
            <person name="Boussaha M."/>
            <person name="Quillet E."/>
            <person name="Guyomard R."/>
            <person name="Galiana D."/>
            <person name="Bobe J."/>
            <person name="Volff J.N."/>
            <person name="Genet C."/>
            <person name="Wincker P."/>
            <person name="Jaillon O."/>
            <person name="Roest Crollius H."/>
            <person name="Guiguen Y."/>
        </authorList>
    </citation>
    <scope>NUCLEOTIDE SEQUENCE [LARGE SCALE GENOMIC DNA]</scope>
</reference>